<dbReference type="Proteomes" id="UP000184388">
    <property type="component" value="Unassembled WGS sequence"/>
</dbReference>
<dbReference type="EMBL" id="FRBK01000004">
    <property type="protein sequence ID" value="SHL36314.1"/>
    <property type="molecule type" value="Genomic_DNA"/>
</dbReference>
<sequence length="68" mass="7720">MRVAAVLVWLGRTAVRYLEEVSGQAEFERLCREQEALTPDGGRLSAKTRRSLWRAHSARTAEEANRCC</sequence>
<name>A0A9X8QQJ4_9ACTN</name>
<protein>
    <submittedName>
        <fullName evidence="1">Uncharacterized protein</fullName>
    </submittedName>
</protein>
<evidence type="ECO:0000313" key="1">
    <source>
        <dbReference type="EMBL" id="SHL36314.1"/>
    </source>
</evidence>
<comment type="caution">
    <text evidence="1">The sequence shown here is derived from an EMBL/GenBank/DDBJ whole genome shotgun (WGS) entry which is preliminary data.</text>
</comment>
<gene>
    <name evidence="1" type="ORF">SAMN05216268_10453</name>
</gene>
<evidence type="ECO:0000313" key="2">
    <source>
        <dbReference type="Proteomes" id="UP000184388"/>
    </source>
</evidence>
<accession>A0A9X8QQJ4</accession>
<reference evidence="2" key="1">
    <citation type="submission" date="2016-11" db="EMBL/GenBank/DDBJ databases">
        <authorList>
            <person name="Jaros S."/>
            <person name="Januszkiewicz K."/>
            <person name="Wedrychowicz H."/>
        </authorList>
    </citation>
    <scope>NUCLEOTIDE SEQUENCE [LARGE SCALE GENOMIC DNA]</scope>
    <source>
        <strain evidence="2">CGMCC 4.3555</strain>
    </source>
</reference>
<proteinExistence type="predicted"/>
<organism evidence="1 2">
    <name type="scientific">Streptomyces yunnanensis</name>
    <dbReference type="NCBI Taxonomy" id="156453"/>
    <lineage>
        <taxon>Bacteria</taxon>
        <taxon>Bacillati</taxon>
        <taxon>Actinomycetota</taxon>
        <taxon>Actinomycetes</taxon>
        <taxon>Kitasatosporales</taxon>
        <taxon>Streptomycetaceae</taxon>
        <taxon>Streptomyces</taxon>
    </lineage>
</organism>
<dbReference type="AlphaFoldDB" id="A0A9X8QQJ4"/>